<dbReference type="InterPro" id="IPR036388">
    <property type="entry name" value="WH-like_DNA-bd_sf"/>
</dbReference>
<dbReference type="PANTHER" id="PTHR33204:SF18">
    <property type="entry name" value="TRANSCRIPTIONAL REGULATORY PROTEIN"/>
    <property type="match status" value="1"/>
</dbReference>
<dbReference type="EMBL" id="QMEY01000001">
    <property type="protein sequence ID" value="RBQ22203.1"/>
    <property type="molecule type" value="Genomic_DNA"/>
</dbReference>
<dbReference type="GO" id="GO:0003677">
    <property type="term" value="F:DNA binding"/>
    <property type="evidence" value="ECO:0007669"/>
    <property type="project" value="UniProtKB-KW"/>
</dbReference>
<keyword evidence="1" id="KW-0805">Transcription regulation</keyword>
<keyword evidence="2" id="KW-0238">DNA-binding</keyword>
<evidence type="ECO:0000313" key="6">
    <source>
        <dbReference type="EMBL" id="RBQ22203.1"/>
    </source>
</evidence>
<keyword evidence="7" id="KW-1185">Reference proteome</keyword>
<dbReference type="PROSITE" id="PS51118">
    <property type="entry name" value="HTH_HXLR"/>
    <property type="match status" value="1"/>
</dbReference>
<evidence type="ECO:0000256" key="1">
    <source>
        <dbReference type="ARBA" id="ARBA00023015"/>
    </source>
</evidence>
<protein>
    <submittedName>
        <fullName evidence="6">Transcriptional regulator</fullName>
    </submittedName>
</protein>
<organism evidence="6 7">
    <name type="scientific">Spongiactinospora rosea</name>
    <dbReference type="NCBI Taxonomy" id="2248750"/>
    <lineage>
        <taxon>Bacteria</taxon>
        <taxon>Bacillati</taxon>
        <taxon>Actinomycetota</taxon>
        <taxon>Actinomycetes</taxon>
        <taxon>Streptosporangiales</taxon>
        <taxon>Streptosporangiaceae</taxon>
        <taxon>Spongiactinospora</taxon>
    </lineage>
</organism>
<feature type="compositionally biased region" description="Basic and acidic residues" evidence="4">
    <location>
        <begin position="160"/>
        <end position="177"/>
    </location>
</feature>
<dbReference type="Pfam" id="PF01638">
    <property type="entry name" value="HxlR"/>
    <property type="match status" value="1"/>
</dbReference>
<gene>
    <name evidence="6" type="ORF">DP939_03975</name>
</gene>
<comment type="caution">
    <text evidence="6">The sequence shown here is derived from an EMBL/GenBank/DDBJ whole genome shotgun (WGS) entry which is preliminary data.</text>
</comment>
<feature type="domain" description="HTH hxlR-type" evidence="5">
    <location>
        <begin position="3"/>
        <end position="100"/>
    </location>
</feature>
<dbReference type="PANTHER" id="PTHR33204">
    <property type="entry name" value="TRANSCRIPTIONAL REGULATOR, MARR FAMILY"/>
    <property type="match status" value="1"/>
</dbReference>
<feature type="region of interest" description="Disordered" evidence="4">
    <location>
        <begin position="141"/>
        <end position="177"/>
    </location>
</feature>
<evidence type="ECO:0000259" key="5">
    <source>
        <dbReference type="PROSITE" id="PS51118"/>
    </source>
</evidence>
<dbReference type="InterPro" id="IPR036390">
    <property type="entry name" value="WH_DNA-bd_sf"/>
</dbReference>
<name>A0A366M8Q5_9ACTN</name>
<dbReference type="Proteomes" id="UP000253303">
    <property type="component" value="Unassembled WGS sequence"/>
</dbReference>
<dbReference type="Gene3D" id="1.10.10.10">
    <property type="entry name" value="Winged helix-like DNA-binding domain superfamily/Winged helix DNA-binding domain"/>
    <property type="match status" value="1"/>
</dbReference>
<dbReference type="OrthoDB" id="3526217at2"/>
<evidence type="ECO:0000256" key="3">
    <source>
        <dbReference type="ARBA" id="ARBA00023163"/>
    </source>
</evidence>
<keyword evidence="3" id="KW-0804">Transcription</keyword>
<evidence type="ECO:0000256" key="2">
    <source>
        <dbReference type="ARBA" id="ARBA00023125"/>
    </source>
</evidence>
<reference evidence="6 7" key="1">
    <citation type="submission" date="2018-06" db="EMBL/GenBank/DDBJ databases">
        <title>Sphaerisporangium craniellae sp. nov., isolated from a marine sponge in the South China Sea.</title>
        <authorList>
            <person name="Li L."/>
        </authorList>
    </citation>
    <scope>NUCLEOTIDE SEQUENCE [LARGE SCALE GENOMIC DNA]</scope>
    <source>
        <strain evidence="6 7">LHW63015</strain>
    </source>
</reference>
<dbReference type="SUPFAM" id="SSF46785">
    <property type="entry name" value="Winged helix' DNA-binding domain"/>
    <property type="match status" value="1"/>
</dbReference>
<sequence>MHCSIGQSLERIGEWWTPLIMRDLHLGLHRFDDIAENLGISRNLLTRRLDALVTDGIVERRAYQERPPRHEYHLTEAGRDLVPVLMALMAWGDKWATPEGGPPVRLVHRECGAEFTPQVCCSGCGRPVSTADVQALPGPGAAYGPGTKVLARRSGIAPGQDHDPSPSGREIGHSHSG</sequence>
<accession>A0A366M8Q5</accession>
<evidence type="ECO:0000256" key="4">
    <source>
        <dbReference type="SAM" id="MobiDB-lite"/>
    </source>
</evidence>
<proteinExistence type="predicted"/>
<dbReference type="InterPro" id="IPR002577">
    <property type="entry name" value="HTH_HxlR"/>
</dbReference>
<dbReference type="CDD" id="cd00090">
    <property type="entry name" value="HTH_ARSR"/>
    <property type="match status" value="1"/>
</dbReference>
<dbReference type="AlphaFoldDB" id="A0A366M8Q5"/>
<dbReference type="InterPro" id="IPR011991">
    <property type="entry name" value="ArsR-like_HTH"/>
</dbReference>
<evidence type="ECO:0000313" key="7">
    <source>
        <dbReference type="Proteomes" id="UP000253303"/>
    </source>
</evidence>